<dbReference type="EMBL" id="UYRR01031348">
    <property type="protein sequence ID" value="VDK49298.1"/>
    <property type="molecule type" value="Genomic_DNA"/>
</dbReference>
<dbReference type="PANTHER" id="PTHR12446">
    <property type="entry name" value="TESMIN/TSO1-RELATED"/>
    <property type="match status" value="1"/>
</dbReference>
<dbReference type="GO" id="GO:0005634">
    <property type="term" value="C:nucleus"/>
    <property type="evidence" value="ECO:0007669"/>
    <property type="project" value="UniProtKB-SubCell"/>
</dbReference>
<feature type="compositionally biased region" description="Low complexity" evidence="4">
    <location>
        <begin position="113"/>
        <end position="123"/>
    </location>
</feature>
<dbReference type="OrthoDB" id="6283463at2759"/>
<keyword evidence="7" id="KW-1185">Reference proteome</keyword>
<dbReference type="InterPro" id="IPR005172">
    <property type="entry name" value="CRC"/>
</dbReference>
<accession>A0A0M3JZB1</accession>
<gene>
    <name evidence="6" type="ORF">ASIM_LOCUS13257</name>
</gene>
<reference evidence="8" key="1">
    <citation type="submission" date="2016-04" db="UniProtKB">
        <authorList>
            <consortium name="WormBaseParasite"/>
        </authorList>
    </citation>
    <scope>IDENTIFICATION</scope>
</reference>
<evidence type="ECO:0000256" key="4">
    <source>
        <dbReference type="SAM" id="MobiDB-lite"/>
    </source>
</evidence>
<feature type="region of interest" description="Disordered" evidence="4">
    <location>
        <begin position="109"/>
        <end position="129"/>
    </location>
</feature>
<evidence type="ECO:0000256" key="2">
    <source>
        <dbReference type="ARBA" id="ARBA00007267"/>
    </source>
</evidence>
<feature type="compositionally biased region" description="Acidic residues" evidence="4">
    <location>
        <begin position="464"/>
        <end position="474"/>
    </location>
</feature>
<feature type="region of interest" description="Disordered" evidence="4">
    <location>
        <begin position="443"/>
        <end position="481"/>
    </location>
</feature>
<comment type="subcellular location">
    <subcellularLocation>
        <location evidence="1">Nucleus</location>
    </subcellularLocation>
</comment>
<dbReference type="Pfam" id="PF03638">
    <property type="entry name" value="TCR"/>
    <property type="match status" value="2"/>
</dbReference>
<dbReference type="WBParaSite" id="ASIM_0001382901-mRNA-1">
    <property type="protein sequence ID" value="ASIM_0001382901-mRNA-1"/>
    <property type="gene ID" value="ASIM_0001382901"/>
</dbReference>
<evidence type="ECO:0000313" key="6">
    <source>
        <dbReference type="EMBL" id="VDK49298.1"/>
    </source>
</evidence>
<comment type="similarity">
    <text evidence="2">Belongs to the lin-54 family.</text>
</comment>
<feature type="compositionally biased region" description="Low complexity" evidence="4">
    <location>
        <begin position="449"/>
        <end position="461"/>
    </location>
</feature>
<evidence type="ECO:0000313" key="7">
    <source>
        <dbReference type="Proteomes" id="UP000267096"/>
    </source>
</evidence>
<proteinExistence type="inferred from homology"/>
<dbReference type="GO" id="GO:0006355">
    <property type="term" value="P:regulation of DNA-templated transcription"/>
    <property type="evidence" value="ECO:0007669"/>
    <property type="project" value="TreeGrafter"/>
</dbReference>
<dbReference type="PANTHER" id="PTHR12446:SF34">
    <property type="entry name" value="PROTEIN LIN-54 HOMOLOG"/>
    <property type="match status" value="1"/>
</dbReference>
<sequence length="546" mass="60422">MDHNQQLVQEEIVEEVIDDGTAQLYEEMIEVEDGEEVLLEEVEAISVDGTDYEHIPGADGTYQYVVQSTTAGTPRLQTVVTSVGSSNSAPQHHSRLPVVRSNAVYSSISGVPQQSTATQHQQQNSRPLNSQHMYAIRGNQFYRLDKLGSSSGTGSMNVSNVGGMLHHRPIVQMVQRGGNPSSGTTSTPTTNENILPIRHHHHLNSQQQQQQQSQQGIREPFVVQSSLQRSGTSSSSSYYLPMLQHSSSSVNRTSTSSHPLTQSEPRIPIAYHSSTETPVNAYQQNRLLTPFLAARMVQQQQQKKRQSGIGMKKPCNCTKSMCLKLYCDCFANGEFCKDCNCKDCHNNLENEAERSRAIKASLERNPNAFKPKIGVASRGRVDSERLHQKGCHCKKSNCLKNYCECYEAKVPCTERCKCTSCQNTENDRAARMRGKFGHGVSAEMRQLTSSSQSSSEARTSSPFSDDESDVESPEPSDPKTLPWFYMTDEVVEAATLCLVAQAEELESSESAVSDEQLERAVLQEFGRCLGQMIENASKKTNGAVVH</sequence>
<protein>
    <submittedName>
        <fullName evidence="8">CRC domain-containing protein</fullName>
    </submittedName>
</protein>
<evidence type="ECO:0000259" key="5">
    <source>
        <dbReference type="PROSITE" id="PS51634"/>
    </source>
</evidence>
<dbReference type="PROSITE" id="PS51634">
    <property type="entry name" value="CRC"/>
    <property type="match status" value="1"/>
</dbReference>
<feature type="domain" description="CRC" evidence="5">
    <location>
        <begin position="311"/>
        <end position="426"/>
    </location>
</feature>
<dbReference type="InterPro" id="IPR033467">
    <property type="entry name" value="Tesmin/TSO1-like_CXC"/>
</dbReference>
<evidence type="ECO:0000256" key="3">
    <source>
        <dbReference type="ARBA" id="ARBA00023242"/>
    </source>
</evidence>
<evidence type="ECO:0000256" key="1">
    <source>
        <dbReference type="ARBA" id="ARBA00004123"/>
    </source>
</evidence>
<reference evidence="6 7" key="2">
    <citation type="submission" date="2018-11" db="EMBL/GenBank/DDBJ databases">
        <authorList>
            <consortium name="Pathogen Informatics"/>
        </authorList>
    </citation>
    <scope>NUCLEOTIDE SEQUENCE [LARGE SCALE GENOMIC DNA]</scope>
</reference>
<dbReference type="AlphaFoldDB" id="A0A0M3JZB1"/>
<dbReference type="SMART" id="SM01114">
    <property type="entry name" value="CXC"/>
    <property type="match status" value="2"/>
</dbReference>
<dbReference type="InterPro" id="IPR028307">
    <property type="entry name" value="Lin-54_fam"/>
</dbReference>
<dbReference type="Proteomes" id="UP000267096">
    <property type="component" value="Unassembled WGS sequence"/>
</dbReference>
<evidence type="ECO:0000313" key="8">
    <source>
        <dbReference type="WBParaSite" id="ASIM_0001382901-mRNA-1"/>
    </source>
</evidence>
<organism evidence="8">
    <name type="scientific">Anisakis simplex</name>
    <name type="common">Herring worm</name>
    <dbReference type="NCBI Taxonomy" id="6269"/>
    <lineage>
        <taxon>Eukaryota</taxon>
        <taxon>Metazoa</taxon>
        <taxon>Ecdysozoa</taxon>
        <taxon>Nematoda</taxon>
        <taxon>Chromadorea</taxon>
        <taxon>Rhabditida</taxon>
        <taxon>Spirurina</taxon>
        <taxon>Ascaridomorpha</taxon>
        <taxon>Ascaridoidea</taxon>
        <taxon>Anisakidae</taxon>
        <taxon>Anisakis</taxon>
        <taxon>Anisakis simplex complex</taxon>
    </lineage>
</organism>
<keyword evidence="3" id="KW-0539">Nucleus</keyword>
<name>A0A0M3JZB1_ANISI</name>